<evidence type="ECO:0000259" key="5">
    <source>
        <dbReference type="Pfam" id="PF00628"/>
    </source>
</evidence>
<evidence type="ECO:0000256" key="2">
    <source>
        <dbReference type="ARBA" id="ARBA00022771"/>
    </source>
</evidence>
<feature type="coiled-coil region" evidence="4">
    <location>
        <begin position="155"/>
        <end position="193"/>
    </location>
</feature>
<dbReference type="OrthoDB" id="8196581at2759"/>
<evidence type="ECO:0000313" key="6">
    <source>
        <dbReference type="EMBL" id="CAG9790352.1"/>
    </source>
</evidence>
<evidence type="ECO:0000256" key="4">
    <source>
        <dbReference type="SAM" id="Coils"/>
    </source>
</evidence>
<accession>A0A9N9R674</accession>
<dbReference type="Gene3D" id="3.30.40.10">
    <property type="entry name" value="Zinc/RING finger domain, C3HC4 (zinc finger)"/>
    <property type="match status" value="1"/>
</dbReference>
<evidence type="ECO:0000256" key="1">
    <source>
        <dbReference type="ARBA" id="ARBA00022723"/>
    </source>
</evidence>
<keyword evidence="4" id="KW-0175">Coiled coil</keyword>
<dbReference type="Pfam" id="PF00628">
    <property type="entry name" value="PHD"/>
    <property type="match status" value="1"/>
</dbReference>
<dbReference type="GO" id="GO:0008270">
    <property type="term" value="F:zinc ion binding"/>
    <property type="evidence" value="ECO:0007669"/>
    <property type="project" value="UniProtKB-KW"/>
</dbReference>
<name>A0A9N9R674_9NEOP</name>
<evidence type="ECO:0000313" key="7">
    <source>
        <dbReference type="Proteomes" id="UP001153714"/>
    </source>
</evidence>
<dbReference type="Proteomes" id="UP001153714">
    <property type="component" value="Chromosome 21"/>
</dbReference>
<feature type="domain" description="PHD-type" evidence="5">
    <location>
        <begin position="8"/>
        <end position="55"/>
    </location>
</feature>
<gene>
    <name evidence="6" type="ORF">DIATSA_LOCUS8021</name>
</gene>
<keyword evidence="3" id="KW-0862">Zinc</keyword>
<keyword evidence="1" id="KW-0479">Metal-binding</keyword>
<dbReference type="AlphaFoldDB" id="A0A9N9R674"/>
<reference evidence="6" key="2">
    <citation type="submission" date="2022-10" db="EMBL/GenBank/DDBJ databases">
        <authorList>
            <consortium name="ENA_rothamsted_submissions"/>
            <consortium name="culmorum"/>
            <person name="King R."/>
        </authorList>
    </citation>
    <scope>NUCLEOTIDE SEQUENCE</scope>
</reference>
<dbReference type="SUPFAM" id="SSF57903">
    <property type="entry name" value="FYVE/PHD zinc finger"/>
    <property type="match status" value="1"/>
</dbReference>
<sequence>MTKSGWGCCIPKNTNGNEDFIVCTKCKKKFHNACIALDSSFFTAEMRVVWSCPECVSNTPRFMKKDSTPIQEVSAGRNSKIQALSSPPVDKTKVSMSTDAIQNILDVMTKNINENFSQIRSDMSKTINEELKLVKSELSQIKESMCFIGKQYDELKKIHEANQSLITELRKENNELKSTVEDLGHRLSQVEQQSRQSNIELQCVPEHKNGNLFQIINDLGKVVGCSITSNDILNCTRTAKIYRSSTRPRSIVVQLASPKLRDKLLASTIKFNK</sequence>
<evidence type="ECO:0000256" key="3">
    <source>
        <dbReference type="ARBA" id="ARBA00022833"/>
    </source>
</evidence>
<dbReference type="InterPro" id="IPR013083">
    <property type="entry name" value="Znf_RING/FYVE/PHD"/>
</dbReference>
<reference evidence="6" key="1">
    <citation type="submission" date="2021-12" db="EMBL/GenBank/DDBJ databases">
        <authorList>
            <person name="King R."/>
        </authorList>
    </citation>
    <scope>NUCLEOTIDE SEQUENCE</scope>
</reference>
<dbReference type="InterPro" id="IPR019787">
    <property type="entry name" value="Znf_PHD-finger"/>
</dbReference>
<keyword evidence="7" id="KW-1185">Reference proteome</keyword>
<keyword evidence="2" id="KW-0863">Zinc-finger</keyword>
<dbReference type="EMBL" id="OU893352">
    <property type="protein sequence ID" value="CAG9790352.1"/>
    <property type="molecule type" value="Genomic_DNA"/>
</dbReference>
<organism evidence="6 7">
    <name type="scientific">Diatraea saccharalis</name>
    <name type="common">sugarcane borer</name>
    <dbReference type="NCBI Taxonomy" id="40085"/>
    <lineage>
        <taxon>Eukaryota</taxon>
        <taxon>Metazoa</taxon>
        <taxon>Ecdysozoa</taxon>
        <taxon>Arthropoda</taxon>
        <taxon>Hexapoda</taxon>
        <taxon>Insecta</taxon>
        <taxon>Pterygota</taxon>
        <taxon>Neoptera</taxon>
        <taxon>Endopterygota</taxon>
        <taxon>Lepidoptera</taxon>
        <taxon>Glossata</taxon>
        <taxon>Ditrysia</taxon>
        <taxon>Pyraloidea</taxon>
        <taxon>Crambidae</taxon>
        <taxon>Crambinae</taxon>
        <taxon>Diatraea</taxon>
    </lineage>
</organism>
<dbReference type="InterPro" id="IPR011011">
    <property type="entry name" value="Znf_FYVE_PHD"/>
</dbReference>
<proteinExistence type="predicted"/>
<protein>
    <recommendedName>
        <fullName evidence="5">PHD-type domain-containing protein</fullName>
    </recommendedName>
</protein>